<dbReference type="SFLD" id="SFLDG00363">
    <property type="entry name" value="AMPS_(cytGST):_Alpha-__Mu-__Pi"/>
    <property type="match status" value="2"/>
</dbReference>
<dbReference type="OrthoDB" id="414243at2759"/>
<dbReference type="EC" id="2.5.1.18" evidence="1"/>
<reference evidence="9 10" key="2">
    <citation type="submission" date="2018-10" db="EMBL/GenBank/DDBJ databases">
        <authorList>
            <consortium name="Pathogen Informatics"/>
        </authorList>
    </citation>
    <scope>NUCLEOTIDE SEQUENCE [LARGE SCALE GENOMIC DNA]</scope>
</reference>
<reference evidence="11" key="1">
    <citation type="submission" date="2017-02" db="UniProtKB">
        <authorList>
            <consortium name="WormBaseParasite"/>
        </authorList>
    </citation>
    <scope>IDENTIFICATION</scope>
</reference>
<evidence type="ECO:0000313" key="11">
    <source>
        <dbReference type="WBParaSite" id="EVEC_0000500001-mRNA-1"/>
    </source>
</evidence>
<dbReference type="Gene3D" id="3.40.30.10">
    <property type="entry name" value="Glutaredoxin"/>
    <property type="match status" value="2"/>
</dbReference>
<dbReference type="SUPFAM" id="SSF52833">
    <property type="entry name" value="Thioredoxin-like"/>
    <property type="match status" value="2"/>
</dbReference>
<name>A0A0N4V4F1_ENTVE</name>
<feature type="domain" description="GST N-terminal" evidence="7">
    <location>
        <begin position="2"/>
        <end position="79"/>
    </location>
</feature>
<dbReference type="Pfam" id="PF14497">
    <property type="entry name" value="GST_C_3"/>
    <property type="match status" value="2"/>
</dbReference>
<dbReference type="Gene3D" id="1.20.1050.10">
    <property type="match status" value="2"/>
</dbReference>
<dbReference type="EMBL" id="UXUI01007928">
    <property type="protein sequence ID" value="VDD89933.1"/>
    <property type="molecule type" value="Genomic_DNA"/>
</dbReference>
<protein>
    <recommendedName>
        <fullName evidence="5">Glutathione S-transferase 1</fullName>
        <ecNumber evidence="1">2.5.1.18</ecNumber>
    </recommendedName>
    <alternativeName>
        <fullName evidence="6">GST class-sigma</fullName>
    </alternativeName>
</protein>
<dbReference type="CDD" id="cd03039">
    <property type="entry name" value="GST_N_Sigma_like"/>
    <property type="match status" value="2"/>
</dbReference>
<dbReference type="AlphaFoldDB" id="A0A0N4V4F1"/>
<dbReference type="InterPro" id="IPR036282">
    <property type="entry name" value="Glutathione-S-Trfase_C_sf"/>
</dbReference>
<dbReference type="PROSITE" id="PS50404">
    <property type="entry name" value="GST_NTER"/>
    <property type="match status" value="2"/>
</dbReference>
<dbReference type="Pfam" id="PF02798">
    <property type="entry name" value="GST_N"/>
    <property type="match status" value="2"/>
</dbReference>
<evidence type="ECO:0000256" key="6">
    <source>
        <dbReference type="ARBA" id="ARBA00078118"/>
    </source>
</evidence>
<dbReference type="GO" id="GO:0006749">
    <property type="term" value="P:glutathione metabolic process"/>
    <property type="evidence" value="ECO:0007669"/>
    <property type="project" value="TreeGrafter"/>
</dbReference>
<evidence type="ECO:0000256" key="2">
    <source>
        <dbReference type="ARBA" id="ARBA00022679"/>
    </source>
</evidence>
<dbReference type="FunFam" id="3.40.30.10:FF:000035">
    <property type="entry name" value="hematopoietic prostaglandin D synthase"/>
    <property type="match status" value="1"/>
</dbReference>
<dbReference type="PANTHER" id="PTHR11571:SF224">
    <property type="entry name" value="HEMATOPOIETIC PROSTAGLANDIN D SYNTHASE"/>
    <property type="match status" value="1"/>
</dbReference>
<accession>A0A0N4V4F1</accession>
<proteinExistence type="inferred from homology"/>
<dbReference type="SFLD" id="SFLDG01205">
    <property type="entry name" value="AMPS.1"/>
    <property type="match status" value="2"/>
</dbReference>
<gene>
    <name evidence="9" type="ORF">EVEC_LOCUS4684</name>
</gene>
<comment type="similarity">
    <text evidence="3">Belongs to the GST superfamily. Sigma family.</text>
</comment>
<evidence type="ECO:0000256" key="3">
    <source>
        <dbReference type="ARBA" id="ARBA00038317"/>
    </source>
</evidence>
<sequence length="408" mass="46520">MPQYKLTYFDLRGLAEGARLMFHYAGVPFEDVRITREQWPQIKPTTPFGQVPVLSVDGHEIAQSAAIYRYLGRQFNLVPKCPIEEAMVDAIYDAHKDFYNEVKDFIIVVAGFKEGDKDKLLKEVFLPGRDKYFGYLKKHLEKSDGIHLIGKVLTWADIAIAGNLYTMQGFAPSLFDGFPEVKKLQKLTFIVMMPQYKLVYFNLRGLGEGARLLFHYAGVPFQDVRIPLEQWKDIKPCLLYKLFSLSSTPFGQLPVLHVDGKQIAQSAAIYRYLGRQFKLVPSCAIEEALVDAVYDAFKDFHNEILPYFVVAAGFVKGDKEKLLNDVLHPAKKNYFGFLKQHLARSDGIHLVGKSVSWADIVIAENLHVIQGLAPSLFDEHSEVKKFSDEIYKLPTLQKYLNERPFLAT</sequence>
<evidence type="ECO:0000259" key="8">
    <source>
        <dbReference type="PROSITE" id="PS50405"/>
    </source>
</evidence>
<dbReference type="PANTHER" id="PTHR11571">
    <property type="entry name" value="GLUTATHIONE S-TRANSFERASE"/>
    <property type="match status" value="1"/>
</dbReference>
<dbReference type="SFLD" id="SFLDS00019">
    <property type="entry name" value="Glutathione_Transferase_(cytos"/>
    <property type="match status" value="2"/>
</dbReference>
<dbReference type="Proteomes" id="UP000274131">
    <property type="component" value="Unassembled WGS sequence"/>
</dbReference>
<keyword evidence="10" id="KW-1185">Reference proteome</keyword>
<evidence type="ECO:0000259" key="7">
    <source>
        <dbReference type="PROSITE" id="PS50404"/>
    </source>
</evidence>
<dbReference type="InterPro" id="IPR050213">
    <property type="entry name" value="GST_superfamily"/>
</dbReference>
<comment type="catalytic activity">
    <reaction evidence="4">
        <text>RX + glutathione = an S-substituted glutathione + a halide anion + H(+)</text>
        <dbReference type="Rhea" id="RHEA:16437"/>
        <dbReference type="ChEBI" id="CHEBI:15378"/>
        <dbReference type="ChEBI" id="CHEBI:16042"/>
        <dbReference type="ChEBI" id="CHEBI:17792"/>
        <dbReference type="ChEBI" id="CHEBI:57925"/>
        <dbReference type="ChEBI" id="CHEBI:90779"/>
        <dbReference type="EC" id="2.5.1.18"/>
    </reaction>
</comment>
<feature type="domain" description="GST C-terminal" evidence="8">
    <location>
        <begin position="81"/>
        <end position="184"/>
    </location>
</feature>
<dbReference type="GO" id="GO:0004364">
    <property type="term" value="F:glutathione transferase activity"/>
    <property type="evidence" value="ECO:0007669"/>
    <property type="project" value="UniProtKB-EC"/>
</dbReference>
<evidence type="ECO:0000256" key="1">
    <source>
        <dbReference type="ARBA" id="ARBA00012452"/>
    </source>
</evidence>
<dbReference type="STRING" id="51028.A0A0N4V4F1"/>
<dbReference type="GO" id="GO:0004602">
    <property type="term" value="F:glutathione peroxidase activity"/>
    <property type="evidence" value="ECO:0007669"/>
    <property type="project" value="UniProtKB-ARBA"/>
</dbReference>
<dbReference type="InterPro" id="IPR040079">
    <property type="entry name" value="Glutathione_S-Trfase"/>
</dbReference>
<dbReference type="InterPro" id="IPR010987">
    <property type="entry name" value="Glutathione-S-Trfase_C-like"/>
</dbReference>
<dbReference type="PROSITE" id="PS50405">
    <property type="entry name" value="GST_CTER"/>
    <property type="match status" value="2"/>
</dbReference>
<dbReference type="FunFam" id="3.40.30.10:FF:000189">
    <property type="entry name" value="Glutathione S-Transferase"/>
    <property type="match status" value="1"/>
</dbReference>
<dbReference type="InterPro" id="IPR004046">
    <property type="entry name" value="GST_C"/>
</dbReference>
<evidence type="ECO:0000313" key="10">
    <source>
        <dbReference type="Proteomes" id="UP000274131"/>
    </source>
</evidence>
<dbReference type="SUPFAM" id="SSF47616">
    <property type="entry name" value="GST C-terminal domain-like"/>
    <property type="match status" value="2"/>
</dbReference>
<dbReference type="CDD" id="cd03192">
    <property type="entry name" value="GST_C_Sigma_like"/>
    <property type="match status" value="2"/>
</dbReference>
<dbReference type="GO" id="GO:0005737">
    <property type="term" value="C:cytoplasm"/>
    <property type="evidence" value="ECO:0007669"/>
    <property type="project" value="UniProtKB-ARBA"/>
</dbReference>
<dbReference type="InterPro" id="IPR004045">
    <property type="entry name" value="Glutathione_S-Trfase_N"/>
</dbReference>
<keyword evidence="2" id="KW-0808">Transferase</keyword>
<organism evidence="11">
    <name type="scientific">Enterobius vermicularis</name>
    <name type="common">Human pinworm</name>
    <dbReference type="NCBI Taxonomy" id="51028"/>
    <lineage>
        <taxon>Eukaryota</taxon>
        <taxon>Metazoa</taxon>
        <taxon>Ecdysozoa</taxon>
        <taxon>Nematoda</taxon>
        <taxon>Chromadorea</taxon>
        <taxon>Rhabditida</taxon>
        <taxon>Spirurina</taxon>
        <taxon>Oxyuridomorpha</taxon>
        <taxon>Oxyuroidea</taxon>
        <taxon>Oxyuridae</taxon>
        <taxon>Enterobius</taxon>
    </lineage>
</organism>
<dbReference type="WBParaSite" id="EVEC_0000500001-mRNA-1">
    <property type="protein sequence ID" value="EVEC_0000500001-mRNA-1"/>
    <property type="gene ID" value="EVEC_0000500001"/>
</dbReference>
<dbReference type="FunFam" id="1.20.1050.10:FF:000031">
    <property type="entry name" value="Glutathione S-Transferase"/>
    <property type="match status" value="2"/>
</dbReference>
<feature type="domain" description="GST C-terminal" evidence="8">
    <location>
        <begin position="283"/>
        <end position="408"/>
    </location>
</feature>
<dbReference type="InterPro" id="IPR036249">
    <property type="entry name" value="Thioredoxin-like_sf"/>
</dbReference>
<evidence type="ECO:0000313" key="9">
    <source>
        <dbReference type="EMBL" id="VDD89933.1"/>
    </source>
</evidence>
<feature type="domain" description="GST N-terminal" evidence="7">
    <location>
        <begin position="194"/>
        <end position="281"/>
    </location>
</feature>
<evidence type="ECO:0000256" key="5">
    <source>
        <dbReference type="ARBA" id="ARBA00072946"/>
    </source>
</evidence>
<evidence type="ECO:0000256" key="4">
    <source>
        <dbReference type="ARBA" id="ARBA00047960"/>
    </source>
</evidence>